<organism evidence="7 8">
    <name type="scientific">Cyphellophora europaea (strain CBS 101466)</name>
    <name type="common">Phialophora europaea</name>
    <dbReference type="NCBI Taxonomy" id="1220924"/>
    <lineage>
        <taxon>Eukaryota</taxon>
        <taxon>Fungi</taxon>
        <taxon>Dikarya</taxon>
        <taxon>Ascomycota</taxon>
        <taxon>Pezizomycotina</taxon>
        <taxon>Eurotiomycetes</taxon>
        <taxon>Chaetothyriomycetidae</taxon>
        <taxon>Chaetothyriales</taxon>
        <taxon>Cyphellophoraceae</taxon>
        <taxon>Cyphellophora</taxon>
    </lineage>
</organism>
<keyword evidence="8" id="KW-1185">Reference proteome</keyword>
<feature type="transmembrane region" description="Helical" evidence="5">
    <location>
        <begin position="60"/>
        <end position="84"/>
    </location>
</feature>
<dbReference type="Pfam" id="PF07690">
    <property type="entry name" value="MFS_1"/>
    <property type="match status" value="1"/>
</dbReference>
<name>W2SC06_CYPE1</name>
<evidence type="ECO:0000259" key="6">
    <source>
        <dbReference type="PROSITE" id="PS50850"/>
    </source>
</evidence>
<sequence>MADHGRHLVHSHAHEEDIPGTVNLQAAEGDDTGYGQALFPVPAEDPNDPLQWSPFKKNMILIICALYSFLGNSALLGPAVYISIYAEEFQITPTKASGLVSYSNLAYGFGSLLLVPLYLKIGRRPVMLVSILAFAGGLIGCSQCHTFPSLMACRVIQSFGAGVCEALPVQLVNDIYFIHERGKRLGYYTVALCLGATGPIYAGYMLAGGYSWRLFFYVEFAFAMALFIMAFFFVEETAYDREKMKSMLGSATIAGNEKGAGAGLEEIPTNAPGRKSFVSTLKPWSRVYEGPFIMVMLRSFTYFLVPSVFWVIATYGINIGLGALAFNYTFPILITAPPYNWSPNNSGLIAVGTAIGYFLAIPFTTSSDRLAARLTKKNNMIREAEMRLGVLLIPLLIGPASLILYGYTAQDKLHWIGYFVATAMGGWHSYFFFTFTLAYAVDSYTANISEMLIAMNLGKQAISFAMGIYLLEWILEIGYVKMIGGIFCGVLVINNLATILFMIWGKKIRIATSRTWLARMHRQTAVAGESH</sequence>
<evidence type="ECO:0000256" key="2">
    <source>
        <dbReference type="ARBA" id="ARBA00022692"/>
    </source>
</evidence>
<dbReference type="EMBL" id="KB822711">
    <property type="protein sequence ID" value="ETN46261.1"/>
    <property type="molecule type" value="Genomic_DNA"/>
</dbReference>
<protein>
    <recommendedName>
        <fullName evidence="6">Major facilitator superfamily (MFS) profile domain-containing protein</fullName>
    </recommendedName>
</protein>
<dbReference type="HOGENOM" id="CLU_008455_13_5_1"/>
<dbReference type="InterPro" id="IPR036259">
    <property type="entry name" value="MFS_trans_sf"/>
</dbReference>
<keyword evidence="3 5" id="KW-1133">Transmembrane helix</keyword>
<feature type="domain" description="Major facilitator superfamily (MFS) profile" evidence="6">
    <location>
        <begin position="57"/>
        <end position="507"/>
    </location>
</feature>
<keyword evidence="4 5" id="KW-0472">Membrane</keyword>
<proteinExistence type="predicted"/>
<feature type="transmembrane region" description="Helical" evidence="5">
    <location>
        <begin position="415"/>
        <end position="440"/>
    </location>
</feature>
<feature type="transmembrane region" description="Helical" evidence="5">
    <location>
        <begin position="302"/>
        <end position="326"/>
    </location>
</feature>
<dbReference type="Gene3D" id="1.20.1250.20">
    <property type="entry name" value="MFS general substrate transporter like domains"/>
    <property type="match status" value="1"/>
</dbReference>
<dbReference type="InterPro" id="IPR020846">
    <property type="entry name" value="MFS_dom"/>
</dbReference>
<feature type="transmembrane region" description="Helical" evidence="5">
    <location>
        <begin position="214"/>
        <end position="234"/>
    </location>
</feature>
<dbReference type="GeneID" id="19967784"/>
<comment type="subcellular location">
    <subcellularLocation>
        <location evidence="1">Membrane</location>
        <topology evidence="1">Multi-pass membrane protein</topology>
    </subcellularLocation>
</comment>
<dbReference type="InterPro" id="IPR011701">
    <property type="entry name" value="MFS"/>
</dbReference>
<dbReference type="STRING" id="1220924.W2SC06"/>
<feature type="transmembrane region" description="Helical" evidence="5">
    <location>
        <begin position="99"/>
        <end position="119"/>
    </location>
</feature>
<dbReference type="RefSeq" id="XP_008710973.1">
    <property type="nucleotide sequence ID" value="XM_008712751.1"/>
</dbReference>
<dbReference type="eggNOG" id="KOG0255">
    <property type="taxonomic scope" value="Eukaryota"/>
</dbReference>
<evidence type="ECO:0000256" key="4">
    <source>
        <dbReference type="ARBA" id="ARBA00023136"/>
    </source>
</evidence>
<dbReference type="OrthoDB" id="2585655at2759"/>
<keyword evidence="2 5" id="KW-0812">Transmembrane</keyword>
<feature type="transmembrane region" description="Helical" evidence="5">
    <location>
        <begin position="346"/>
        <end position="367"/>
    </location>
</feature>
<evidence type="ECO:0000313" key="8">
    <source>
        <dbReference type="Proteomes" id="UP000030752"/>
    </source>
</evidence>
<dbReference type="GO" id="GO:0022857">
    <property type="term" value="F:transmembrane transporter activity"/>
    <property type="evidence" value="ECO:0007669"/>
    <property type="project" value="InterPro"/>
</dbReference>
<accession>W2SC06</accession>
<reference evidence="7 8" key="1">
    <citation type="submission" date="2013-03" db="EMBL/GenBank/DDBJ databases">
        <title>The Genome Sequence of Phialophora europaea CBS 101466.</title>
        <authorList>
            <consortium name="The Broad Institute Genomics Platform"/>
            <person name="Cuomo C."/>
            <person name="de Hoog S."/>
            <person name="Gorbushina A."/>
            <person name="Walker B."/>
            <person name="Young S.K."/>
            <person name="Zeng Q."/>
            <person name="Gargeya S."/>
            <person name="Fitzgerald M."/>
            <person name="Haas B."/>
            <person name="Abouelleil A."/>
            <person name="Allen A.W."/>
            <person name="Alvarado L."/>
            <person name="Arachchi H.M."/>
            <person name="Berlin A.M."/>
            <person name="Chapman S.B."/>
            <person name="Gainer-Dewar J."/>
            <person name="Goldberg J."/>
            <person name="Griggs A."/>
            <person name="Gujja S."/>
            <person name="Hansen M."/>
            <person name="Howarth C."/>
            <person name="Imamovic A."/>
            <person name="Ireland A."/>
            <person name="Larimer J."/>
            <person name="McCowan C."/>
            <person name="Murphy C."/>
            <person name="Pearson M."/>
            <person name="Poon T.W."/>
            <person name="Priest M."/>
            <person name="Roberts A."/>
            <person name="Saif S."/>
            <person name="Shea T."/>
            <person name="Sisk P."/>
            <person name="Sykes S."/>
            <person name="Wortman J."/>
            <person name="Nusbaum C."/>
            <person name="Birren B."/>
        </authorList>
    </citation>
    <scope>NUCLEOTIDE SEQUENCE [LARGE SCALE GENOMIC DNA]</scope>
    <source>
        <strain evidence="7 8">CBS 101466</strain>
    </source>
</reference>
<evidence type="ECO:0000256" key="5">
    <source>
        <dbReference type="SAM" id="Phobius"/>
    </source>
</evidence>
<evidence type="ECO:0000256" key="3">
    <source>
        <dbReference type="ARBA" id="ARBA00022989"/>
    </source>
</evidence>
<dbReference type="VEuPathDB" id="FungiDB:HMPREF1541_00445"/>
<dbReference type="InParanoid" id="W2SC06"/>
<dbReference type="Proteomes" id="UP000030752">
    <property type="component" value="Unassembled WGS sequence"/>
</dbReference>
<dbReference type="PANTHER" id="PTHR23502">
    <property type="entry name" value="MAJOR FACILITATOR SUPERFAMILY"/>
    <property type="match status" value="1"/>
</dbReference>
<dbReference type="PROSITE" id="PS50850">
    <property type="entry name" value="MFS"/>
    <property type="match status" value="1"/>
</dbReference>
<dbReference type="AlphaFoldDB" id="W2SC06"/>
<evidence type="ECO:0000313" key="7">
    <source>
        <dbReference type="EMBL" id="ETN46261.1"/>
    </source>
</evidence>
<feature type="transmembrane region" description="Helical" evidence="5">
    <location>
        <begin position="388"/>
        <end position="409"/>
    </location>
</feature>
<gene>
    <name evidence="7" type="ORF">HMPREF1541_00445</name>
</gene>
<dbReference type="GO" id="GO:0005886">
    <property type="term" value="C:plasma membrane"/>
    <property type="evidence" value="ECO:0007669"/>
    <property type="project" value="TreeGrafter"/>
</dbReference>
<feature type="transmembrane region" description="Helical" evidence="5">
    <location>
        <begin position="185"/>
        <end position="202"/>
    </location>
</feature>
<dbReference type="SUPFAM" id="SSF103473">
    <property type="entry name" value="MFS general substrate transporter"/>
    <property type="match status" value="1"/>
</dbReference>
<feature type="transmembrane region" description="Helical" evidence="5">
    <location>
        <begin position="483"/>
        <end position="504"/>
    </location>
</feature>
<evidence type="ECO:0000256" key="1">
    <source>
        <dbReference type="ARBA" id="ARBA00004141"/>
    </source>
</evidence>
<dbReference type="PANTHER" id="PTHR23502:SF160">
    <property type="entry name" value="MAJOR FACILITATOR SUPERFAMILY (MFS) PROFILE DOMAIN-CONTAINING PROTEIN-RELATED"/>
    <property type="match status" value="1"/>
</dbReference>